<evidence type="ECO:0000256" key="2">
    <source>
        <dbReference type="ARBA" id="ARBA00022723"/>
    </source>
</evidence>
<protein>
    <submittedName>
        <fullName evidence="8">Copper resistance protein CopC</fullName>
    </submittedName>
</protein>
<feature type="compositionally biased region" description="Low complexity" evidence="5">
    <location>
        <begin position="134"/>
        <end position="168"/>
    </location>
</feature>
<comment type="caution">
    <text evidence="8">The sequence shown here is derived from an EMBL/GenBank/DDBJ whole genome shotgun (WGS) entry which is preliminary data.</text>
</comment>
<feature type="domain" description="CopC" evidence="7">
    <location>
        <begin position="36"/>
        <end position="129"/>
    </location>
</feature>
<dbReference type="RefSeq" id="WP_377570465.1">
    <property type="nucleotide sequence ID" value="NZ_JBHTMP010000016.1"/>
</dbReference>
<accession>A0ABW3YE33</accession>
<dbReference type="EMBL" id="JBHTMP010000016">
    <property type="protein sequence ID" value="MFD1322003.1"/>
    <property type="molecule type" value="Genomic_DNA"/>
</dbReference>
<evidence type="ECO:0000259" key="7">
    <source>
        <dbReference type="Pfam" id="PF04234"/>
    </source>
</evidence>
<dbReference type="InterPro" id="IPR007348">
    <property type="entry name" value="CopC_dom"/>
</dbReference>
<dbReference type="Proteomes" id="UP001597260">
    <property type="component" value="Unassembled WGS sequence"/>
</dbReference>
<dbReference type="InterPro" id="IPR032694">
    <property type="entry name" value="CopC/D"/>
</dbReference>
<keyword evidence="3" id="KW-0732">Signal</keyword>
<evidence type="ECO:0000256" key="5">
    <source>
        <dbReference type="SAM" id="MobiDB-lite"/>
    </source>
</evidence>
<evidence type="ECO:0000256" key="3">
    <source>
        <dbReference type="ARBA" id="ARBA00022729"/>
    </source>
</evidence>
<comment type="subcellular location">
    <subcellularLocation>
        <location evidence="1">Cell envelope</location>
    </subcellularLocation>
</comment>
<dbReference type="InterPro" id="IPR014755">
    <property type="entry name" value="Cu-Rt/internalin_Ig-like"/>
</dbReference>
<reference evidence="9" key="1">
    <citation type="journal article" date="2019" name="Int. J. Syst. Evol. Microbiol.">
        <title>The Global Catalogue of Microorganisms (GCM) 10K type strain sequencing project: providing services to taxonomists for standard genome sequencing and annotation.</title>
        <authorList>
            <consortium name="The Broad Institute Genomics Platform"/>
            <consortium name="The Broad Institute Genome Sequencing Center for Infectious Disease"/>
            <person name="Wu L."/>
            <person name="Ma J."/>
        </authorList>
    </citation>
    <scope>NUCLEOTIDE SEQUENCE [LARGE SCALE GENOMIC DNA]</scope>
    <source>
        <strain evidence="9">JCM 31037</strain>
    </source>
</reference>
<feature type="transmembrane region" description="Helical" evidence="6">
    <location>
        <begin position="181"/>
        <end position="204"/>
    </location>
</feature>
<keyword evidence="2" id="KW-0479">Metal-binding</keyword>
<dbReference type="Pfam" id="PF04234">
    <property type="entry name" value="CopC"/>
    <property type="match status" value="1"/>
</dbReference>
<evidence type="ECO:0000313" key="9">
    <source>
        <dbReference type="Proteomes" id="UP001597260"/>
    </source>
</evidence>
<organism evidence="8 9">
    <name type="scientific">Micromonospora sonneratiae</name>
    <dbReference type="NCBI Taxonomy" id="1184706"/>
    <lineage>
        <taxon>Bacteria</taxon>
        <taxon>Bacillati</taxon>
        <taxon>Actinomycetota</taxon>
        <taxon>Actinomycetes</taxon>
        <taxon>Micromonosporales</taxon>
        <taxon>Micromonosporaceae</taxon>
        <taxon>Micromonospora</taxon>
    </lineage>
</organism>
<evidence type="ECO:0000313" key="8">
    <source>
        <dbReference type="EMBL" id="MFD1322003.1"/>
    </source>
</evidence>
<keyword evidence="4" id="KW-0186">Copper</keyword>
<gene>
    <name evidence="8" type="ORF">ACFQ4H_12955</name>
</gene>
<dbReference type="PANTHER" id="PTHR34820:SF4">
    <property type="entry name" value="INNER MEMBRANE PROTEIN YEBZ"/>
    <property type="match status" value="1"/>
</dbReference>
<dbReference type="InterPro" id="IPR014756">
    <property type="entry name" value="Ig_E-set"/>
</dbReference>
<dbReference type="PANTHER" id="PTHR34820">
    <property type="entry name" value="INNER MEMBRANE PROTEIN YEBZ"/>
    <property type="match status" value="1"/>
</dbReference>
<proteinExistence type="predicted"/>
<name>A0ABW3YE33_9ACTN</name>
<evidence type="ECO:0000256" key="1">
    <source>
        <dbReference type="ARBA" id="ARBA00004196"/>
    </source>
</evidence>
<keyword evidence="6" id="KW-1133">Transmembrane helix</keyword>
<feature type="region of interest" description="Disordered" evidence="5">
    <location>
        <begin position="134"/>
        <end position="173"/>
    </location>
</feature>
<keyword evidence="9" id="KW-1185">Reference proteome</keyword>
<evidence type="ECO:0000256" key="4">
    <source>
        <dbReference type="ARBA" id="ARBA00023008"/>
    </source>
</evidence>
<evidence type="ECO:0000256" key="6">
    <source>
        <dbReference type="SAM" id="Phobius"/>
    </source>
</evidence>
<keyword evidence="6" id="KW-0812">Transmembrane</keyword>
<keyword evidence="6" id="KW-0472">Membrane</keyword>
<dbReference type="SUPFAM" id="SSF81296">
    <property type="entry name" value="E set domains"/>
    <property type="match status" value="1"/>
</dbReference>
<dbReference type="Gene3D" id="2.60.40.1220">
    <property type="match status" value="1"/>
</dbReference>
<sequence length="211" mass="21424">MHAVPLSPAVRIFRAAGAVLVAVLVALIPARPAFAHNQLRAANPERDATLTAPPTQVMLDFVEPLNPTYTKIVITDAARQPVPTGEPVVSGTRGTVTFTQPLANGTYTVAYRVVSADGHPVQGSYPFTVSAATAAGTPSAPATPSADATPPGASNAPSGAAPSVNAAVDADSATADPDSGAAGWVIATVTLSLIVLAGAGYLVWRRRAVRR</sequence>